<gene>
    <name evidence="2" type="ORF">NBR_LOCUS14422</name>
</gene>
<dbReference type="STRING" id="27835.A0A0N4YCW5"/>
<dbReference type="WBParaSite" id="NBR_0001442101-mRNA-1">
    <property type="protein sequence ID" value="NBR_0001442101-mRNA-1"/>
    <property type="gene ID" value="NBR_0001442101"/>
</dbReference>
<dbReference type="PANTHER" id="PTHR23028">
    <property type="entry name" value="ACETYLTRANSFERASE"/>
    <property type="match status" value="1"/>
</dbReference>
<dbReference type="Pfam" id="PF19040">
    <property type="entry name" value="SGNH"/>
    <property type="match status" value="1"/>
</dbReference>
<dbReference type="EMBL" id="UYSL01021357">
    <property type="protein sequence ID" value="VDL78011.1"/>
    <property type="molecule type" value="Genomic_DNA"/>
</dbReference>
<dbReference type="InterPro" id="IPR043968">
    <property type="entry name" value="SGNH"/>
</dbReference>
<protein>
    <submittedName>
        <fullName evidence="4">SGNH domain-containing protein</fullName>
    </submittedName>
</protein>
<proteinExistence type="predicted"/>
<dbReference type="PANTHER" id="PTHR23028:SF53">
    <property type="entry name" value="ACYL_TRANSF_3 DOMAIN-CONTAINING PROTEIN"/>
    <property type="match status" value="1"/>
</dbReference>
<evidence type="ECO:0000259" key="1">
    <source>
        <dbReference type="Pfam" id="PF19040"/>
    </source>
</evidence>
<feature type="domain" description="SGNH" evidence="1">
    <location>
        <begin position="114"/>
        <end position="291"/>
    </location>
</feature>
<reference evidence="2 3" key="2">
    <citation type="submission" date="2018-11" db="EMBL/GenBank/DDBJ databases">
        <authorList>
            <consortium name="Pathogen Informatics"/>
        </authorList>
    </citation>
    <scope>NUCLEOTIDE SEQUENCE [LARGE SCALE GENOMIC DNA]</scope>
</reference>
<keyword evidence="3" id="KW-1185">Reference proteome</keyword>
<organism evidence="4">
    <name type="scientific">Nippostrongylus brasiliensis</name>
    <name type="common">Rat hookworm</name>
    <dbReference type="NCBI Taxonomy" id="27835"/>
    <lineage>
        <taxon>Eukaryota</taxon>
        <taxon>Metazoa</taxon>
        <taxon>Ecdysozoa</taxon>
        <taxon>Nematoda</taxon>
        <taxon>Chromadorea</taxon>
        <taxon>Rhabditida</taxon>
        <taxon>Rhabditina</taxon>
        <taxon>Rhabditomorpha</taxon>
        <taxon>Strongyloidea</taxon>
        <taxon>Heligmosomidae</taxon>
        <taxon>Nippostrongylus</taxon>
    </lineage>
</organism>
<name>A0A0N4YCW5_NIPBR</name>
<dbReference type="GO" id="GO:0016020">
    <property type="term" value="C:membrane"/>
    <property type="evidence" value="ECO:0007669"/>
    <property type="project" value="TreeGrafter"/>
</dbReference>
<evidence type="ECO:0000313" key="2">
    <source>
        <dbReference type="EMBL" id="VDL78011.1"/>
    </source>
</evidence>
<accession>A0A0N4YCW5</accession>
<dbReference type="AlphaFoldDB" id="A0A0N4YCW5"/>
<dbReference type="InterPro" id="IPR050879">
    <property type="entry name" value="Acyltransferase_3"/>
</dbReference>
<evidence type="ECO:0000313" key="3">
    <source>
        <dbReference type="Proteomes" id="UP000271162"/>
    </source>
</evidence>
<dbReference type="Proteomes" id="UP000271162">
    <property type="component" value="Unassembled WGS sequence"/>
</dbReference>
<sequence>MLFLVLANPMVIPYAYDHLLRVHATAFTMLLLVIGHREKISILCHPRLVYVGDISYALYLVHWPICKFTKYLWPGALWGLIAAIFVHIPPTHPYPFPDAEFNYTGVNVSDASWNHMCEVLSITDDLLCKTRVNYIEIVEELKPNLVFILDRKVVAKKLNVTKTLDNDYVFMQHLYNLVSIEQIADKVFILDALPSCQLSCSTMALDFMMKGNRPLRDIGSWLILDDDKPARMRHKELRKRCKKCELIDYLPALADDDGVYRGYDRKANLIYIDELNHLNTFGIQRVKPLFDRLAERVEKDLIGMEEI</sequence>
<evidence type="ECO:0000313" key="4">
    <source>
        <dbReference type="WBParaSite" id="NBR_0001442101-mRNA-1"/>
    </source>
</evidence>
<reference evidence="4" key="1">
    <citation type="submission" date="2017-02" db="UniProtKB">
        <authorList>
            <consortium name="WormBaseParasite"/>
        </authorList>
    </citation>
    <scope>IDENTIFICATION</scope>
</reference>
<dbReference type="GO" id="GO:0000271">
    <property type="term" value="P:polysaccharide biosynthetic process"/>
    <property type="evidence" value="ECO:0007669"/>
    <property type="project" value="TreeGrafter"/>
</dbReference>